<feature type="region of interest" description="Disordered" evidence="1">
    <location>
        <begin position="1"/>
        <end position="48"/>
    </location>
</feature>
<evidence type="ECO:0000313" key="3">
    <source>
        <dbReference type="Proteomes" id="UP001152607"/>
    </source>
</evidence>
<dbReference type="EMBL" id="CAOQHR010000007">
    <property type="protein sequence ID" value="CAI6337519.1"/>
    <property type="molecule type" value="Genomic_DNA"/>
</dbReference>
<evidence type="ECO:0000313" key="2">
    <source>
        <dbReference type="EMBL" id="CAI6337519.1"/>
    </source>
</evidence>
<reference evidence="2" key="1">
    <citation type="submission" date="2023-01" db="EMBL/GenBank/DDBJ databases">
        <authorList>
            <person name="Van Ghelder C."/>
            <person name="Rancurel C."/>
        </authorList>
    </citation>
    <scope>NUCLEOTIDE SEQUENCE</scope>
    <source>
        <strain evidence="2">CNCM I-4278</strain>
    </source>
</reference>
<sequence length="148" mass="17103">MAYSPENETPKAKGQAKPQTGAPFALPFRPATIAPGAKDQPTDDLKEKDKAALAKTNMLTEFKRSDEKFRKSLEIRKLPENWLDEFRRHAAHPDLAMHEKIFKDHLDATKYRRALERYDPKRRLSNPFVNRSCLSSSRLLLIVLIVRF</sequence>
<dbReference type="Proteomes" id="UP001152607">
    <property type="component" value="Unassembled WGS sequence"/>
</dbReference>
<proteinExistence type="predicted"/>
<protein>
    <submittedName>
        <fullName evidence="2">Uncharacterized protein</fullName>
    </submittedName>
</protein>
<dbReference type="AlphaFoldDB" id="A0A9W4XML3"/>
<accession>A0A9W4XML3</accession>
<keyword evidence="3" id="KW-1185">Reference proteome</keyword>
<evidence type="ECO:0000256" key="1">
    <source>
        <dbReference type="SAM" id="MobiDB-lite"/>
    </source>
</evidence>
<comment type="caution">
    <text evidence="2">The sequence shown here is derived from an EMBL/GenBank/DDBJ whole genome shotgun (WGS) entry which is preliminary data.</text>
</comment>
<name>A0A9W4XML3_9PLEO</name>
<gene>
    <name evidence="2" type="ORF">PDIGIT_LOCUS10631</name>
</gene>
<organism evidence="2 3">
    <name type="scientific">Periconia digitata</name>
    <dbReference type="NCBI Taxonomy" id="1303443"/>
    <lineage>
        <taxon>Eukaryota</taxon>
        <taxon>Fungi</taxon>
        <taxon>Dikarya</taxon>
        <taxon>Ascomycota</taxon>
        <taxon>Pezizomycotina</taxon>
        <taxon>Dothideomycetes</taxon>
        <taxon>Pleosporomycetidae</taxon>
        <taxon>Pleosporales</taxon>
        <taxon>Massarineae</taxon>
        <taxon>Periconiaceae</taxon>
        <taxon>Periconia</taxon>
    </lineage>
</organism>